<dbReference type="Gene3D" id="1.10.10.10">
    <property type="entry name" value="Winged helix-like DNA-binding domain superfamily/Winged helix DNA-binding domain"/>
    <property type="match status" value="1"/>
</dbReference>
<reference evidence="2 3" key="1">
    <citation type="journal article" date="2016" name="BMC Genomics">
        <title>Genomic analysis of the nitrate-respiring Sphingopyxis granuli (formerly Sphingomonas macrogoltabida) strain TFA.</title>
        <authorList>
            <person name="Garcia-Romero I."/>
            <person name="Perez-Pulido A.J."/>
            <person name="Gonzalez-Flores Y.E."/>
            <person name="Reyes-Ramirez F."/>
            <person name="Santero E."/>
            <person name="Floriano B."/>
        </authorList>
    </citation>
    <scope>NUCLEOTIDE SEQUENCE [LARGE SCALE GENOMIC DNA]</scope>
    <source>
        <strain evidence="2 3">TFA</strain>
    </source>
</reference>
<evidence type="ECO:0000313" key="3">
    <source>
        <dbReference type="Proteomes" id="UP000058599"/>
    </source>
</evidence>
<feature type="domain" description="HTH marR-type" evidence="1">
    <location>
        <begin position="40"/>
        <end position="162"/>
    </location>
</feature>
<protein>
    <submittedName>
        <fullName evidence="2">MarR family transcriptional regulator</fullName>
    </submittedName>
</protein>
<dbReference type="AlphaFoldDB" id="A0AA86GNP8"/>
<dbReference type="InterPro" id="IPR036388">
    <property type="entry name" value="WH-like_DNA-bd_sf"/>
</dbReference>
<dbReference type="KEGG" id="sgi:SGRAN_4127"/>
<dbReference type="GO" id="GO:0003700">
    <property type="term" value="F:DNA-binding transcription factor activity"/>
    <property type="evidence" value="ECO:0007669"/>
    <property type="project" value="InterPro"/>
</dbReference>
<sequence length="162" mass="17982">MQQFSNHDIAELRSRIDQIHALLAARGPEADDGPDAPTAAAANVRLLDQLAFHIQIRRLRKGHFGDEPLSGPTWDMMLDLMVAQTSGRNLSASDLATGAGVPLSSGLRMIAALERLGLAHRSIDDRDRRRSLVRLTEKGIERMASYFEEIALIRQTRRTIAM</sequence>
<proteinExistence type="predicted"/>
<dbReference type="Proteomes" id="UP000058599">
    <property type="component" value="Chromosome"/>
</dbReference>
<accession>A0AA86GNP8</accession>
<dbReference type="SUPFAM" id="SSF46785">
    <property type="entry name" value="Winged helix' DNA-binding domain"/>
    <property type="match status" value="1"/>
</dbReference>
<dbReference type="PROSITE" id="PS50995">
    <property type="entry name" value="HTH_MARR_2"/>
    <property type="match status" value="1"/>
</dbReference>
<dbReference type="InterPro" id="IPR036390">
    <property type="entry name" value="WH_DNA-bd_sf"/>
</dbReference>
<name>A0AA86GNP8_9SPHN</name>
<dbReference type="EMBL" id="CP012199">
    <property type="protein sequence ID" value="AMG76454.1"/>
    <property type="molecule type" value="Genomic_DNA"/>
</dbReference>
<dbReference type="InterPro" id="IPR000835">
    <property type="entry name" value="HTH_MarR-typ"/>
</dbReference>
<evidence type="ECO:0000259" key="1">
    <source>
        <dbReference type="PROSITE" id="PS50995"/>
    </source>
</evidence>
<dbReference type="RefSeq" id="WP_067186554.1">
    <property type="nucleotide sequence ID" value="NZ_CP012199.1"/>
</dbReference>
<gene>
    <name evidence="2" type="ORF">SGRAN_4127</name>
</gene>
<evidence type="ECO:0000313" key="2">
    <source>
        <dbReference type="EMBL" id="AMG76454.1"/>
    </source>
</evidence>
<keyword evidence="3" id="KW-1185">Reference proteome</keyword>
<dbReference type="SMART" id="SM00347">
    <property type="entry name" value="HTH_MARR"/>
    <property type="match status" value="1"/>
</dbReference>
<organism evidence="2 3">
    <name type="scientific">Sphingopyxis granuli</name>
    <dbReference type="NCBI Taxonomy" id="267128"/>
    <lineage>
        <taxon>Bacteria</taxon>
        <taxon>Pseudomonadati</taxon>
        <taxon>Pseudomonadota</taxon>
        <taxon>Alphaproteobacteria</taxon>
        <taxon>Sphingomonadales</taxon>
        <taxon>Sphingomonadaceae</taxon>
        <taxon>Sphingopyxis</taxon>
    </lineage>
</organism>